<dbReference type="Gene3D" id="3.80.10.10">
    <property type="entry name" value="Ribonuclease Inhibitor"/>
    <property type="match status" value="2"/>
</dbReference>
<feature type="compositionally biased region" description="Basic residues" evidence="3">
    <location>
        <begin position="519"/>
        <end position="539"/>
    </location>
</feature>
<dbReference type="InterPro" id="IPR052574">
    <property type="entry name" value="CDIRP"/>
</dbReference>
<sequence>MSTKIAPWLQGLDETWDVPNNNAEDIASSASGSQDNHKPWRSVSGSQDPTSTVQMQRSPLAPLSKANANSMAYSNGTTRMAGHRSVSFSSGQSGCEYDTVQQRPKSASPTKAQETLEWKRRLVRGGVGYSDQTDLFGPSGLENLFARPKGPENEAPKPKNRMNWLQKSTDVHSNARPFSSEVGNHQRTDQAEHGSQRNDTLCSSEGDNSARSDPFNLHVTDVVENSPQSEKTARPDKADERGGSRVVSGQTVLDQEDFSPVFLSKHTSVDGRIDYAPMDSHAMKQLETMRIQVRHPSDDENMQPNVDSEDSAIINSQLLNDTAAIGADFSLSENLPMGTPPLSRLNPNVEITRGGYSNIGSFKNRSLSPSPSKDDLSLPQETSQLPSRPLPSTPLRPVTPNPSKSRSSGSHLKLFAAHDTFTNKRLLRRMSQLDPDGNPYAEEQQTSETDSGTVRQHVTPFGSGSLNGHTFDAEITVTGASNSSGDQTPGSDVPVPGSKAPIRFRVESTPSNDEESEVKRKKPPHAAHSSSHSKIHHPRVSALQPTVEDASDMDAYHQRDGCKRPPTSPFKDPTPKRRRTLHASELDDDMSEANRSYHQHLHELSTSRARKEVHRHKRSAQAYPSSRRLSRPRNPTPSQRRREQIEAEIIEATDEFAAREPRMLEAVMDQLESSAVDPDGPNTLQQQAEAVAAEVANFTFRIQKPSGEHGKRKPSVTTQDFLNEAMMVMQLIRSRARPRSNLGSVEESDAEALTSRIEESAQNGSSLRISRPPSREGGHSGWRSAANSTPKDARVVSHLRKFQENNDTEFIAASVASLRIDDDRHSALMINEPAQITVRPPSTIPDVDDEQTRQYCHSQRSRASTLHTYKSSTGRTVNTCSTRKTDHVGTLAPEEVAHLIGKEVGGMVFDDRQQRWIKAKSAPKKSKSTHLEPPSTLTSDDDPFREISDLRVDARQEADHVGQSSSGTTMNFRQVTWDSNMRHSSNETVISRPLTSHNTHPPRRAQHSHSSSAPSRYPTPGSFQDGKPTSWTEEELSKMAEKTKAKQEPLAYAAAQATLAMQRERDVIHEETENSDASLPGPLDHHPGNISEQASGAAEVESAVEDSEISIQPIRSSRLRNTPKRVSSTTRRGRPTVSLRKQTLTNQLTSDLAERSELSLIASLPGERMMSVAVSVSRPRTTTDPSRIAEIPSSPSKIAGLSTTFPWSDLNDFTISEEDEERPSERALAARIARHTAAGSNDRYALAVKDLVKTLTDVQEKEPYWEDLKQLDLHHRSLSSLVGLEDFCRRLEEMDVSQNDLTQLDGAPSSIRILRACHNRLSSITHWGQLSNLQYLNLSNNLLDSLHGLSHLVHLREIIADDNQITSIDGIFALDGLLKLRLRRNKLQRIDFGTSYLKRLTDLDLSDNDISIVENIDRLDDLTTLRLDGNMLPSGVRTSHSMAKLKTLSLRDSGVETLSVGVFPGLQSLNVDDNRLPTITEISNLHLTVLSMRRQTLPQATPLSILSQPLDTRILNLSGNVLQALNFTHSFLDLRTLELASVGLQSLPEDFGILMPNLRTLNLNFNNLSDIRPLVNIQNLQTLTLCGNRIDRLRKSAATLSKLPTLRELDIRDNPLTRGFYPPVITQLREGCVAVATSTEEVDGDGDEGRYSLPPASQTEDVSHMGKSDDETKLRRRVYGLLAAHNCSHLERLDGLPFERELVGVRDEVWERLLELGVVRRSN</sequence>
<dbReference type="OrthoDB" id="7451790at2759"/>
<feature type="compositionally biased region" description="Basic and acidic residues" evidence="3">
    <location>
        <begin position="184"/>
        <end position="196"/>
    </location>
</feature>
<feature type="region of interest" description="Disordered" evidence="3">
    <location>
        <begin position="990"/>
        <end position="1049"/>
    </location>
</feature>
<evidence type="ECO:0000256" key="2">
    <source>
        <dbReference type="ARBA" id="ARBA00022737"/>
    </source>
</evidence>
<evidence type="ECO:0000313" key="5">
    <source>
        <dbReference type="Proteomes" id="UP000799421"/>
    </source>
</evidence>
<evidence type="ECO:0000256" key="1">
    <source>
        <dbReference type="ARBA" id="ARBA00022614"/>
    </source>
</evidence>
<feature type="region of interest" description="Disordered" evidence="3">
    <location>
        <begin position="354"/>
        <end position="412"/>
    </location>
</feature>
<dbReference type="PANTHER" id="PTHR47566">
    <property type="match status" value="1"/>
</dbReference>
<feature type="region of interest" description="Disordered" evidence="3">
    <location>
        <begin position="1639"/>
        <end position="1670"/>
    </location>
</feature>
<dbReference type="EMBL" id="MU005976">
    <property type="protein sequence ID" value="KAF2860979.1"/>
    <property type="molecule type" value="Genomic_DNA"/>
</dbReference>
<name>A0A6A7C1U8_9PEZI</name>
<feature type="compositionally biased region" description="Polar residues" evidence="3">
    <location>
        <begin position="990"/>
        <end position="999"/>
    </location>
</feature>
<feature type="compositionally biased region" description="Polar residues" evidence="3">
    <location>
        <begin position="401"/>
        <end position="410"/>
    </location>
</feature>
<feature type="region of interest" description="Disordered" evidence="3">
    <location>
        <begin position="1069"/>
        <end position="1140"/>
    </location>
</feature>
<feature type="compositionally biased region" description="Low complexity" evidence="3">
    <location>
        <begin position="366"/>
        <end position="387"/>
    </location>
</feature>
<feature type="compositionally biased region" description="Polar residues" evidence="3">
    <location>
        <begin position="18"/>
        <end position="34"/>
    </location>
</feature>
<dbReference type="GO" id="GO:0061499">
    <property type="term" value="C:outer plaque of mitotic spindle pole body"/>
    <property type="evidence" value="ECO:0007669"/>
    <property type="project" value="TreeGrafter"/>
</dbReference>
<feature type="compositionally biased region" description="Polar residues" evidence="3">
    <location>
        <begin position="43"/>
        <end position="57"/>
    </location>
</feature>
<dbReference type="InterPro" id="IPR003591">
    <property type="entry name" value="Leu-rich_rpt_typical-subtyp"/>
</dbReference>
<feature type="region of interest" description="Disordered" evidence="3">
    <location>
        <begin position="597"/>
        <end position="643"/>
    </location>
</feature>
<feature type="compositionally biased region" description="Polar residues" evidence="3">
    <location>
        <begin position="478"/>
        <end position="490"/>
    </location>
</feature>
<keyword evidence="1" id="KW-0433">Leucine-rich repeat</keyword>
<dbReference type="PROSITE" id="PS51450">
    <property type="entry name" value="LRR"/>
    <property type="match status" value="4"/>
</dbReference>
<gene>
    <name evidence="4" type="ORF">K470DRAFT_257329</name>
</gene>
<dbReference type="SUPFAM" id="SSF52058">
    <property type="entry name" value="L domain-like"/>
    <property type="match status" value="2"/>
</dbReference>
<feature type="compositionally biased region" description="Basic and acidic residues" evidence="3">
    <location>
        <begin position="231"/>
        <end position="243"/>
    </location>
</feature>
<feature type="region of interest" description="Disordered" evidence="3">
    <location>
        <begin position="553"/>
        <end position="578"/>
    </location>
</feature>
<evidence type="ECO:0008006" key="6">
    <source>
        <dbReference type="Google" id="ProtNLM"/>
    </source>
</evidence>
<dbReference type="SMART" id="SM00365">
    <property type="entry name" value="LRR_SD22"/>
    <property type="match status" value="3"/>
</dbReference>
<feature type="compositionally biased region" description="Polar residues" evidence="3">
    <location>
        <begin position="86"/>
        <end position="113"/>
    </location>
</feature>
<reference evidence="4" key="1">
    <citation type="journal article" date="2020" name="Stud. Mycol.">
        <title>101 Dothideomycetes genomes: a test case for predicting lifestyles and emergence of pathogens.</title>
        <authorList>
            <person name="Haridas S."/>
            <person name="Albert R."/>
            <person name="Binder M."/>
            <person name="Bloem J."/>
            <person name="Labutti K."/>
            <person name="Salamov A."/>
            <person name="Andreopoulos B."/>
            <person name="Baker S."/>
            <person name="Barry K."/>
            <person name="Bills G."/>
            <person name="Bluhm B."/>
            <person name="Cannon C."/>
            <person name="Castanera R."/>
            <person name="Culley D."/>
            <person name="Daum C."/>
            <person name="Ezra D."/>
            <person name="Gonzalez J."/>
            <person name="Henrissat B."/>
            <person name="Kuo A."/>
            <person name="Liang C."/>
            <person name="Lipzen A."/>
            <person name="Lutzoni F."/>
            <person name="Magnuson J."/>
            <person name="Mondo S."/>
            <person name="Nolan M."/>
            <person name="Ohm R."/>
            <person name="Pangilinan J."/>
            <person name="Park H.-J."/>
            <person name="Ramirez L."/>
            <person name="Alfaro M."/>
            <person name="Sun H."/>
            <person name="Tritt A."/>
            <person name="Yoshinaga Y."/>
            <person name="Zwiers L.-H."/>
            <person name="Turgeon B."/>
            <person name="Goodwin S."/>
            <person name="Spatafora J."/>
            <person name="Crous P."/>
            <person name="Grigoriev I."/>
        </authorList>
    </citation>
    <scope>NUCLEOTIDE SEQUENCE</scope>
    <source>
        <strain evidence="4">CBS 480.64</strain>
    </source>
</reference>
<feature type="compositionally biased region" description="Basic residues" evidence="3">
    <location>
        <begin position="919"/>
        <end position="928"/>
    </location>
</feature>
<feature type="compositionally biased region" description="Basic and acidic residues" evidence="3">
    <location>
        <begin position="554"/>
        <end position="563"/>
    </location>
</feature>
<proteinExistence type="predicted"/>
<feature type="region of interest" description="Disordered" evidence="3">
    <location>
        <begin position="134"/>
        <end position="252"/>
    </location>
</feature>
<feature type="region of interest" description="Disordered" evidence="3">
    <location>
        <begin position="81"/>
        <end position="113"/>
    </location>
</feature>
<feature type="region of interest" description="Disordered" evidence="3">
    <location>
        <begin position="432"/>
        <end position="540"/>
    </location>
</feature>
<feature type="compositionally biased region" description="Low complexity" evidence="3">
    <location>
        <begin position="624"/>
        <end position="638"/>
    </location>
</feature>
<feature type="compositionally biased region" description="Low complexity" evidence="3">
    <location>
        <begin position="1091"/>
        <end position="1101"/>
    </location>
</feature>
<dbReference type="GO" id="GO:1902412">
    <property type="term" value="P:regulation of mitotic cytokinesis"/>
    <property type="evidence" value="ECO:0007669"/>
    <property type="project" value="TreeGrafter"/>
</dbReference>
<dbReference type="SMART" id="SM00369">
    <property type="entry name" value="LRR_TYP"/>
    <property type="match status" value="6"/>
</dbReference>
<dbReference type="Pfam" id="PF13855">
    <property type="entry name" value="LRR_8"/>
    <property type="match status" value="1"/>
</dbReference>
<feature type="region of interest" description="Disordered" evidence="3">
    <location>
        <begin position="737"/>
        <end position="791"/>
    </location>
</feature>
<dbReference type="Proteomes" id="UP000799421">
    <property type="component" value="Unassembled WGS sequence"/>
</dbReference>
<dbReference type="InterPro" id="IPR032675">
    <property type="entry name" value="LRR_dom_sf"/>
</dbReference>
<feature type="compositionally biased region" description="Basic and acidic residues" evidence="3">
    <location>
        <begin position="1661"/>
        <end position="1670"/>
    </location>
</feature>
<protein>
    <recommendedName>
        <fullName evidence="6">L domain-like protein</fullName>
    </recommendedName>
</protein>
<dbReference type="GO" id="GO:0035591">
    <property type="term" value="F:signaling adaptor activity"/>
    <property type="evidence" value="ECO:0007669"/>
    <property type="project" value="TreeGrafter"/>
</dbReference>
<evidence type="ECO:0000256" key="3">
    <source>
        <dbReference type="SAM" id="MobiDB-lite"/>
    </source>
</evidence>
<evidence type="ECO:0000313" key="4">
    <source>
        <dbReference type="EMBL" id="KAF2860979.1"/>
    </source>
</evidence>
<accession>A0A6A7C1U8</accession>
<dbReference type="PANTHER" id="PTHR47566:SF1">
    <property type="entry name" value="PROTEIN NUD1"/>
    <property type="match status" value="1"/>
</dbReference>
<feature type="compositionally biased region" description="Polar residues" evidence="3">
    <location>
        <begin position="163"/>
        <end position="172"/>
    </location>
</feature>
<feature type="region of interest" description="Disordered" evidence="3">
    <location>
        <begin position="1"/>
        <end position="65"/>
    </location>
</feature>
<feature type="compositionally biased region" description="Basic and acidic residues" evidence="3">
    <location>
        <begin position="1035"/>
        <end position="1047"/>
    </location>
</feature>
<feature type="compositionally biased region" description="Polar residues" evidence="3">
    <location>
        <begin position="443"/>
        <end position="468"/>
    </location>
</feature>
<feature type="compositionally biased region" description="Polar residues" evidence="3">
    <location>
        <begin position="197"/>
        <end position="211"/>
    </location>
</feature>
<organism evidence="4 5">
    <name type="scientific">Piedraia hortae CBS 480.64</name>
    <dbReference type="NCBI Taxonomy" id="1314780"/>
    <lineage>
        <taxon>Eukaryota</taxon>
        <taxon>Fungi</taxon>
        <taxon>Dikarya</taxon>
        <taxon>Ascomycota</taxon>
        <taxon>Pezizomycotina</taxon>
        <taxon>Dothideomycetes</taxon>
        <taxon>Dothideomycetidae</taxon>
        <taxon>Capnodiales</taxon>
        <taxon>Piedraiaceae</taxon>
        <taxon>Piedraia</taxon>
    </lineage>
</organism>
<feature type="region of interest" description="Disordered" evidence="3">
    <location>
        <begin position="919"/>
        <end position="944"/>
    </location>
</feature>
<dbReference type="GO" id="GO:0031028">
    <property type="term" value="P:septation initiation signaling"/>
    <property type="evidence" value="ECO:0007669"/>
    <property type="project" value="TreeGrafter"/>
</dbReference>
<dbReference type="InterPro" id="IPR001611">
    <property type="entry name" value="Leu-rich_rpt"/>
</dbReference>
<keyword evidence="5" id="KW-1185">Reference proteome</keyword>
<feature type="compositionally biased region" description="Pro residues" evidence="3">
    <location>
        <begin position="388"/>
        <end position="400"/>
    </location>
</feature>
<keyword evidence="2" id="KW-0677">Repeat</keyword>